<dbReference type="Proteomes" id="UP000199433">
    <property type="component" value="Unassembled WGS sequence"/>
</dbReference>
<dbReference type="RefSeq" id="WP_091268960.1">
    <property type="nucleotide sequence ID" value="NZ_FNFK01000092.1"/>
</dbReference>
<proteinExistence type="predicted"/>
<evidence type="ECO:0000313" key="2">
    <source>
        <dbReference type="Proteomes" id="UP000199433"/>
    </source>
</evidence>
<sequence>MTIEDQDFIMRQVKLMAKGIGVFMSLTTLKELLKLEFSFDDELTDQEIDGIIYLARTEELIDKNILSKKELEEALGVSSERVDQLLNNEASPNGKERDILEQLIEDNQYWMNQDETDL</sequence>
<gene>
    <name evidence="1" type="ORF">SAMN04488098_10927</name>
</gene>
<dbReference type="AlphaFoldDB" id="A0A1G9G064"/>
<dbReference type="EMBL" id="FNFK01000092">
    <property type="protein sequence ID" value="SDK94022.1"/>
    <property type="molecule type" value="Genomic_DNA"/>
</dbReference>
<dbReference type="OrthoDB" id="2193340at2"/>
<keyword evidence="2" id="KW-1185">Reference proteome</keyword>
<reference evidence="2" key="1">
    <citation type="submission" date="2016-10" db="EMBL/GenBank/DDBJ databases">
        <authorList>
            <person name="Varghese N."/>
            <person name="Submissions S."/>
        </authorList>
    </citation>
    <scope>NUCLEOTIDE SEQUENCE [LARGE SCALE GENOMIC DNA]</scope>
    <source>
        <strain evidence="2">DSM 19181</strain>
    </source>
</reference>
<name>A0A1G9G064_9LACT</name>
<protein>
    <submittedName>
        <fullName evidence="1">Uncharacterized protein</fullName>
    </submittedName>
</protein>
<evidence type="ECO:0000313" key="1">
    <source>
        <dbReference type="EMBL" id="SDK94022.1"/>
    </source>
</evidence>
<accession>A0A1G9G064</accession>
<organism evidence="1 2">
    <name type="scientific">Alkalibacterium thalassium</name>
    <dbReference type="NCBI Taxonomy" id="426701"/>
    <lineage>
        <taxon>Bacteria</taxon>
        <taxon>Bacillati</taxon>
        <taxon>Bacillota</taxon>
        <taxon>Bacilli</taxon>
        <taxon>Lactobacillales</taxon>
        <taxon>Carnobacteriaceae</taxon>
        <taxon>Alkalibacterium</taxon>
    </lineage>
</organism>